<organism evidence="9 10">
    <name type="scientific">Pichia membranifaciens</name>
    <dbReference type="NCBI Taxonomy" id="4926"/>
    <lineage>
        <taxon>Eukaryota</taxon>
        <taxon>Fungi</taxon>
        <taxon>Dikarya</taxon>
        <taxon>Ascomycota</taxon>
        <taxon>Saccharomycotina</taxon>
        <taxon>Pichiomycetes</taxon>
        <taxon>Pichiales</taxon>
        <taxon>Pichiaceae</taxon>
        <taxon>Pichia</taxon>
    </lineage>
</organism>
<accession>A0A1Q2YJG6</accession>
<evidence type="ECO:0000256" key="4">
    <source>
        <dbReference type="ARBA" id="ARBA00022692"/>
    </source>
</evidence>
<dbReference type="Pfam" id="PF02487">
    <property type="entry name" value="CLN3"/>
    <property type="match status" value="1"/>
</dbReference>
<keyword evidence="7 8" id="KW-0472">Membrane</keyword>
<feature type="transmembrane region" description="Helical" evidence="8">
    <location>
        <begin position="40"/>
        <end position="60"/>
    </location>
</feature>
<dbReference type="EMBL" id="BDGI01000132">
    <property type="protein sequence ID" value="GAV29698.1"/>
    <property type="molecule type" value="Genomic_DNA"/>
</dbReference>
<comment type="caution">
    <text evidence="9">The sequence shown here is derived from an EMBL/GenBank/DDBJ whole genome shotgun (WGS) entry which is preliminary data.</text>
</comment>
<feature type="transmembrane region" description="Helical" evidence="8">
    <location>
        <begin position="366"/>
        <end position="390"/>
    </location>
</feature>
<evidence type="ECO:0000256" key="6">
    <source>
        <dbReference type="ARBA" id="ARBA00022989"/>
    </source>
</evidence>
<dbReference type="GO" id="GO:0006865">
    <property type="term" value="P:amino acid transport"/>
    <property type="evidence" value="ECO:0007669"/>
    <property type="project" value="UniProtKB-KW"/>
</dbReference>
<keyword evidence="6 8" id="KW-1133">Transmembrane helix</keyword>
<dbReference type="GO" id="GO:0051453">
    <property type="term" value="P:regulation of intracellular pH"/>
    <property type="evidence" value="ECO:0007669"/>
    <property type="project" value="TreeGrafter"/>
</dbReference>
<keyword evidence="5" id="KW-0029">Amino-acid transport</keyword>
<evidence type="ECO:0000256" key="5">
    <source>
        <dbReference type="ARBA" id="ARBA00022970"/>
    </source>
</evidence>
<feature type="transmembrane region" description="Helical" evidence="8">
    <location>
        <begin position="310"/>
        <end position="328"/>
    </location>
</feature>
<keyword evidence="4 8" id="KW-0812">Transmembrane</keyword>
<feature type="transmembrane region" description="Helical" evidence="8">
    <location>
        <begin position="7"/>
        <end position="28"/>
    </location>
</feature>
<dbReference type="PRINTS" id="PR01315">
    <property type="entry name" value="BATTENIN"/>
</dbReference>
<gene>
    <name evidence="9" type="ORF">PMKS-003200</name>
</gene>
<dbReference type="AlphaFoldDB" id="A0A1Q2YJG6"/>
<evidence type="ECO:0000256" key="7">
    <source>
        <dbReference type="ARBA" id="ARBA00023136"/>
    </source>
</evidence>
<evidence type="ECO:0000313" key="10">
    <source>
        <dbReference type="Proteomes" id="UP000186136"/>
    </source>
</evidence>
<sequence length="444" mass="48635">MLLSRTFISFFIFGLINNVLYVVILTAAHDLVPPTTPKSIVLLADILPAFLLKLCLPLFVNKSVSNNDGVDSKRQSVGLGINYPLRLAMIVVLSSVGIILTSLPVPLFIVLGGVVLASLSSGLGETTFLQLSHYYSNDGSNNTLKSTNVAIHGWSSGTGGAGLVGAGLVLVFTTIIKVPIDWVLRFCALMPLFHLWVFFGYLPVPTLNVSSSYSVNEDEEGLIDDIDNCGSHGNSTLVENPTMVDINIETDEILAHSKNGFFAILLPKIRQYFFIYMLPLSVVYFAEYVINQGVAPTMLFPLHQTPFTTFRDSYVAYGTIYQVGVFISRSSGSVIRLKNLYLLGLLQVINLAICILQSIFMFMPSIWIVFIIILYEGLLGGAGYVNTFMSVSEEVQSNEREFALGCVGISDSFGIVMAAGISLWLEPTLCHFQVDSGRDWCTLK</sequence>
<dbReference type="OrthoDB" id="5965864at2759"/>
<dbReference type="GO" id="GO:0005774">
    <property type="term" value="C:vacuolar membrane"/>
    <property type="evidence" value="ECO:0007669"/>
    <property type="project" value="UniProtKB-SubCell"/>
</dbReference>
<keyword evidence="10" id="KW-1185">Reference proteome</keyword>
<feature type="transmembrane region" description="Helical" evidence="8">
    <location>
        <begin position="149"/>
        <end position="176"/>
    </location>
</feature>
<keyword evidence="3" id="KW-0813">Transport</keyword>
<dbReference type="PANTHER" id="PTHR10981">
    <property type="entry name" value="BATTENIN"/>
    <property type="match status" value="1"/>
</dbReference>
<dbReference type="InterPro" id="IPR036259">
    <property type="entry name" value="MFS_trans_sf"/>
</dbReference>
<dbReference type="PANTHER" id="PTHR10981:SF0">
    <property type="entry name" value="BATTENIN"/>
    <property type="match status" value="1"/>
</dbReference>
<reference evidence="9 10" key="1">
    <citation type="submission" date="2016-08" db="EMBL/GenBank/DDBJ databases">
        <title>Whole genome shotgun sequence of Pichia membranifaciens KS47-1.</title>
        <authorList>
            <person name="Konishi M."/>
            <person name="Ishida M."/>
            <person name="Arakawa T."/>
            <person name="Kato Y."/>
            <person name="Horiuchi J."/>
        </authorList>
    </citation>
    <scope>NUCLEOTIDE SEQUENCE [LARGE SCALE GENOMIC DNA]</scope>
    <source>
        <strain evidence="9 10">KS47-1</strain>
    </source>
</reference>
<evidence type="ECO:0000256" key="8">
    <source>
        <dbReference type="RuleBase" id="RU361113"/>
    </source>
</evidence>
<dbReference type="Proteomes" id="UP000186136">
    <property type="component" value="Unassembled WGS sequence"/>
</dbReference>
<keyword evidence="8" id="KW-0926">Vacuole</keyword>
<feature type="transmembrane region" description="Helical" evidence="8">
    <location>
        <begin position="272"/>
        <end position="290"/>
    </location>
</feature>
<evidence type="ECO:0000256" key="2">
    <source>
        <dbReference type="ARBA" id="ARBA00007467"/>
    </source>
</evidence>
<evidence type="ECO:0000256" key="3">
    <source>
        <dbReference type="ARBA" id="ARBA00022448"/>
    </source>
</evidence>
<evidence type="ECO:0000313" key="9">
    <source>
        <dbReference type="EMBL" id="GAV29698.1"/>
    </source>
</evidence>
<feature type="transmembrane region" description="Helical" evidence="8">
    <location>
        <begin position="182"/>
        <end position="204"/>
    </location>
</feature>
<comment type="subcellular location">
    <subcellularLocation>
        <location evidence="1">Endomembrane system</location>
        <topology evidence="1">Multi-pass membrane protein</topology>
    </subcellularLocation>
    <subcellularLocation>
        <location evidence="8">Vacuole membrane</location>
        <topology evidence="8">Multi-pass membrane protein</topology>
    </subcellularLocation>
</comment>
<dbReference type="GO" id="GO:0012505">
    <property type="term" value="C:endomembrane system"/>
    <property type="evidence" value="ECO:0007669"/>
    <property type="project" value="UniProtKB-SubCell"/>
</dbReference>
<dbReference type="InterPro" id="IPR003492">
    <property type="entry name" value="Battenin_disease_Cln3"/>
</dbReference>
<feature type="transmembrane region" description="Helical" evidence="8">
    <location>
        <begin position="81"/>
        <end position="101"/>
    </location>
</feature>
<comment type="similarity">
    <text evidence="2 8">Belongs to the battenin family.</text>
</comment>
<protein>
    <recommendedName>
        <fullName evidence="8">Protein BTN</fullName>
    </recommendedName>
</protein>
<feature type="transmembrane region" description="Helical" evidence="8">
    <location>
        <begin position="402"/>
        <end position="425"/>
    </location>
</feature>
<dbReference type="SUPFAM" id="SSF103473">
    <property type="entry name" value="MFS general substrate transporter"/>
    <property type="match status" value="1"/>
</dbReference>
<dbReference type="Gene3D" id="1.20.1250.20">
    <property type="entry name" value="MFS general substrate transporter like domains"/>
    <property type="match status" value="1"/>
</dbReference>
<proteinExistence type="inferred from homology"/>
<name>A0A1Q2YJG6_9ASCO</name>
<feature type="transmembrane region" description="Helical" evidence="8">
    <location>
        <begin position="107"/>
        <end position="128"/>
    </location>
</feature>
<feature type="transmembrane region" description="Helical" evidence="8">
    <location>
        <begin position="340"/>
        <end position="360"/>
    </location>
</feature>
<evidence type="ECO:0000256" key="1">
    <source>
        <dbReference type="ARBA" id="ARBA00004127"/>
    </source>
</evidence>